<sequence length="32" mass="4068">MWIEWDWMGLKPKQVKPLLIFFQSHPIHVFWE</sequence>
<evidence type="ECO:0000313" key="1">
    <source>
        <dbReference type="EMBL" id="ACG40217.1"/>
    </source>
</evidence>
<reference evidence="1" key="1">
    <citation type="journal article" date="2009" name="Plant Mol. Biol.">
        <title>Insights into corn genes derived from large-scale cDNA sequencing.</title>
        <authorList>
            <person name="Alexandrov N.N."/>
            <person name="Brover V.V."/>
            <person name="Freidin S."/>
            <person name="Troukhan M.E."/>
            <person name="Tatarinova T.V."/>
            <person name="Zhang H."/>
            <person name="Swaller T.J."/>
            <person name="Lu Y.P."/>
            <person name="Bouck J."/>
            <person name="Flavell R.B."/>
            <person name="Feldmann K.A."/>
        </authorList>
    </citation>
    <scope>NUCLEOTIDE SEQUENCE</scope>
</reference>
<organism evidence="1">
    <name type="scientific">Zea mays</name>
    <name type="common">Maize</name>
    <dbReference type="NCBI Taxonomy" id="4577"/>
    <lineage>
        <taxon>Eukaryota</taxon>
        <taxon>Viridiplantae</taxon>
        <taxon>Streptophyta</taxon>
        <taxon>Embryophyta</taxon>
        <taxon>Tracheophyta</taxon>
        <taxon>Spermatophyta</taxon>
        <taxon>Magnoliopsida</taxon>
        <taxon>Liliopsida</taxon>
        <taxon>Poales</taxon>
        <taxon>Poaceae</taxon>
        <taxon>PACMAD clade</taxon>
        <taxon>Panicoideae</taxon>
        <taxon>Andropogonodae</taxon>
        <taxon>Andropogoneae</taxon>
        <taxon>Tripsacinae</taxon>
        <taxon>Zea</taxon>
    </lineage>
</organism>
<name>B6TSY4_MAIZE</name>
<protein>
    <submittedName>
        <fullName evidence="1">Uncharacterized protein</fullName>
    </submittedName>
</protein>
<dbReference type="EMBL" id="EU968099">
    <property type="protein sequence ID" value="ACG40217.1"/>
    <property type="molecule type" value="mRNA"/>
</dbReference>
<proteinExistence type="evidence at transcript level"/>
<dbReference type="AlphaFoldDB" id="B6TSY4"/>
<accession>B6TSY4</accession>